<keyword evidence="1" id="KW-1133">Transmembrane helix</keyword>
<evidence type="ECO:0000313" key="2">
    <source>
        <dbReference type="EMBL" id="CAA6825287.1"/>
    </source>
</evidence>
<dbReference type="EMBL" id="CACVAT010000407">
    <property type="protein sequence ID" value="CAA6825287.1"/>
    <property type="molecule type" value="Genomic_DNA"/>
</dbReference>
<protein>
    <submittedName>
        <fullName evidence="2">MFS transporter</fullName>
    </submittedName>
</protein>
<sequence length="235" mass="26023">MSEDNPLINTKENPFVSIVVNILIPAFVLFYLSNDEYLGSKLGFVVALSFPFFYGVYDFIQRRKINFIAALGLINVLLTGGIGLLEIDNHWLAVKEATIPALIGLGVLASVKTKYPLVKALFYNDLIVDTTKVEAELEARNNENAFDKLVVRATMILASSFLVSSVLNYILAKMIVVSAPGSAEYNQELGKLTLMSYPVIVIPSMIVMGFAFWYLYKGIKSLTELDAESIFKTGQ</sequence>
<reference evidence="2" key="1">
    <citation type="submission" date="2020-01" db="EMBL/GenBank/DDBJ databases">
        <authorList>
            <person name="Meier V. D."/>
            <person name="Meier V D."/>
        </authorList>
    </citation>
    <scope>NUCLEOTIDE SEQUENCE</scope>
    <source>
        <strain evidence="2">HLG_WM_MAG_09</strain>
    </source>
</reference>
<feature type="transmembrane region" description="Helical" evidence="1">
    <location>
        <begin position="67"/>
        <end position="85"/>
    </location>
</feature>
<organism evidence="2">
    <name type="scientific">uncultured Thiotrichaceae bacterium</name>
    <dbReference type="NCBI Taxonomy" id="298394"/>
    <lineage>
        <taxon>Bacteria</taxon>
        <taxon>Pseudomonadati</taxon>
        <taxon>Pseudomonadota</taxon>
        <taxon>Gammaproteobacteria</taxon>
        <taxon>Thiotrichales</taxon>
        <taxon>Thiotrichaceae</taxon>
        <taxon>environmental samples</taxon>
    </lineage>
</organism>
<feature type="transmembrane region" description="Helical" evidence="1">
    <location>
        <begin position="192"/>
        <end position="216"/>
    </location>
</feature>
<dbReference type="PIRSF" id="PIRSF028137">
    <property type="entry name" value="UCP028137"/>
    <property type="match status" value="1"/>
</dbReference>
<feature type="transmembrane region" description="Helical" evidence="1">
    <location>
        <begin position="91"/>
        <end position="111"/>
    </location>
</feature>
<gene>
    <name evidence="2" type="ORF">HELGO_WM17970</name>
</gene>
<feature type="transmembrane region" description="Helical" evidence="1">
    <location>
        <begin position="12"/>
        <end position="32"/>
    </location>
</feature>
<dbReference type="NCBIfam" id="NF041646">
    <property type="entry name" value="VC0807_fam"/>
    <property type="match status" value="1"/>
</dbReference>
<dbReference type="InterPro" id="IPR016870">
    <property type="entry name" value="UCP028137"/>
</dbReference>
<proteinExistence type="predicted"/>
<feature type="transmembrane region" description="Helical" evidence="1">
    <location>
        <begin position="38"/>
        <end position="60"/>
    </location>
</feature>
<keyword evidence="1" id="KW-0472">Membrane</keyword>
<feature type="transmembrane region" description="Helical" evidence="1">
    <location>
        <begin position="149"/>
        <end position="172"/>
    </location>
</feature>
<evidence type="ECO:0000256" key="1">
    <source>
        <dbReference type="SAM" id="Phobius"/>
    </source>
</evidence>
<keyword evidence="1" id="KW-0812">Transmembrane</keyword>
<name>A0A6S6U4V7_9GAMM</name>
<dbReference type="AlphaFoldDB" id="A0A6S6U4V7"/>
<accession>A0A6S6U4V7</accession>